<organism evidence="1">
    <name type="scientific">Amphimedon queenslandica</name>
    <name type="common">Sponge</name>
    <dbReference type="NCBI Taxonomy" id="400682"/>
    <lineage>
        <taxon>Eukaryota</taxon>
        <taxon>Metazoa</taxon>
        <taxon>Porifera</taxon>
        <taxon>Demospongiae</taxon>
        <taxon>Heteroscleromorpha</taxon>
        <taxon>Haplosclerida</taxon>
        <taxon>Niphatidae</taxon>
        <taxon>Amphimedon</taxon>
    </lineage>
</organism>
<accession>A0A1X7T4T5</accession>
<reference evidence="1" key="1">
    <citation type="submission" date="2017-05" db="UniProtKB">
        <authorList>
            <consortium name="EnsemblMetazoa"/>
        </authorList>
    </citation>
    <scope>IDENTIFICATION</scope>
</reference>
<dbReference type="OrthoDB" id="10010998at2759"/>
<evidence type="ECO:0000313" key="1">
    <source>
        <dbReference type="EnsemblMetazoa" id="Aqu2.1.09514_001"/>
    </source>
</evidence>
<dbReference type="InParanoid" id="A0A1X7T4T5"/>
<sequence length="320" mass="36977">MIDGIPPDYMHCVIKGVTKSLLTLWTSSNYHNKPYSIRRDLPIIDAALCTQTPPHKFSRSPRSIVQNMSYWKASEFRSWLLFHSLPLLLNALTPLYFHHYALLVCAMHILLAKEVTEIECIAAEKMLTDFCKLLPELYGINKCTMNVHTLLHIPYFVRQWGPCWSYSAFLFESHNGTLKRAITSNQKVADQLAFHIDMTITLQKLFHEVTNRESEECVHFLKLKDHACSAMINLKHGYSVGKVTVASLPASLYQEAQKIYPNIQNKAQIFQRLFINDLMLHTSNYRHGEGKHRSCYIFYCSVNHTTKYGEIQQFAEFPSV</sequence>
<name>A0A1X7T4T5_AMPQE</name>
<dbReference type="EnsemblMetazoa" id="Aqu2.1.09514_001">
    <property type="protein sequence ID" value="Aqu2.1.09514_001"/>
    <property type="gene ID" value="Aqu2.1.09514"/>
</dbReference>
<dbReference type="STRING" id="400682.A0A1X7T4T5"/>
<dbReference type="PANTHER" id="PTHR46579">
    <property type="entry name" value="F5/8 TYPE C DOMAIN-CONTAINING PROTEIN-RELATED"/>
    <property type="match status" value="1"/>
</dbReference>
<protein>
    <recommendedName>
        <fullName evidence="2">DUF4218 domain-containing protein</fullName>
    </recommendedName>
</protein>
<dbReference type="AlphaFoldDB" id="A0A1X7T4T5"/>
<proteinExistence type="predicted"/>
<dbReference type="PANTHER" id="PTHR46579:SF1">
    <property type="entry name" value="F5_8 TYPE C DOMAIN-CONTAINING PROTEIN"/>
    <property type="match status" value="1"/>
</dbReference>
<evidence type="ECO:0008006" key="2">
    <source>
        <dbReference type="Google" id="ProtNLM"/>
    </source>
</evidence>